<gene>
    <name evidence="2" type="ORF">LMG6000_00392</name>
</gene>
<dbReference type="InterPro" id="IPR004360">
    <property type="entry name" value="Glyas_Fos-R_dOase_dom"/>
</dbReference>
<dbReference type="Proteomes" id="UP000494183">
    <property type="component" value="Unassembled WGS sequence"/>
</dbReference>
<organism evidence="2 3">
    <name type="scientific">Achromobacter insolitus</name>
    <dbReference type="NCBI Taxonomy" id="217204"/>
    <lineage>
        <taxon>Bacteria</taxon>
        <taxon>Pseudomonadati</taxon>
        <taxon>Pseudomonadota</taxon>
        <taxon>Betaproteobacteria</taxon>
        <taxon>Burkholderiales</taxon>
        <taxon>Alcaligenaceae</taxon>
        <taxon>Achromobacter</taxon>
    </lineage>
</organism>
<reference evidence="2 3" key="1">
    <citation type="submission" date="2020-04" db="EMBL/GenBank/DDBJ databases">
        <authorList>
            <person name="De Canck E."/>
        </authorList>
    </citation>
    <scope>NUCLEOTIDE SEQUENCE [LARGE SCALE GENOMIC DNA]</scope>
    <source>
        <strain evidence="2 3">LMG 6000</strain>
    </source>
</reference>
<dbReference type="AlphaFoldDB" id="A0A6S7F380"/>
<dbReference type="PROSITE" id="PS51819">
    <property type="entry name" value="VOC"/>
    <property type="match status" value="2"/>
</dbReference>
<evidence type="ECO:0000259" key="1">
    <source>
        <dbReference type="PROSITE" id="PS51819"/>
    </source>
</evidence>
<dbReference type="PANTHER" id="PTHR21366:SF14">
    <property type="entry name" value="GLYOXALASE DOMAIN-CONTAINING PROTEIN 5"/>
    <property type="match status" value="1"/>
</dbReference>
<dbReference type="InterPro" id="IPR029068">
    <property type="entry name" value="Glyas_Bleomycin-R_OHBP_Dase"/>
</dbReference>
<feature type="domain" description="VOC" evidence="1">
    <location>
        <begin position="160"/>
        <end position="275"/>
    </location>
</feature>
<evidence type="ECO:0000313" key="2">
    <source>
        <dbReference type="EMBL" id="CAB3929340.1"/>
    </source>
</evidence>
<accession>A0A6S7F380</accession>
<dbReference type="Pfam" id="PF00903">
    <property type="entry name" value="Glyoxalase"/>
    <property type="match status" value="1"/>
</dbReference>
<name>A0A6S7F380_9BURK</name>
<evidence type="ECO:0000313" key="3">
    <source>
        <dbReference type="Proteomes" id="UP000494183"/>
    </source>
</evidence>
<protein>
    <recommendedName>
        <fullName evidence="1">VOC domain-containing protein</fullName>
    </recommendedName>
</protein>
<sequence length="312" mass="34227">MSFNKANSARYGVHSIDHFALTLPDLAQAEKFLTAFGLDARRAADGLEVRCAGDEHCWARVTAGGPKRLAYLSLNCHGDELEAIRAQAFSQGARPVSAGPAPVDADEGFWCLDPDGNLLQVKAGPKTSPHSKSRNACVQIAAGQRGALGRSERAAVRPTRLSHVLLFTTDLERSLAFYANALGLYLSDRSRDIVAFMHGRHGSDHHLLAFVQDEAPGWHHSAWDVPGVEEVGSGSEQMRAAGYAEGWGVARHTLGSNYFYYVRDPWGSFWEYSAHIDYVPAGYDWPAGDYPPEDALYMWGPEMPAYFIRNTG</sequence>
<dbReference type="PANTHER" id="PTHR21366">
    <property type="entry name" value="GLYOXALASE FAMILY PROTEIN"/>
    <property type="match status" value="1"/>
</dbReference>
<dbReference type="Gene3D" id="3.10.180.10">
    <property type="entry name" value="2,3-Dihydroxybiphenyl 1,2-Dioxygenase, domain 1"/>
    <property type="match status" value="2"/>
</dbReference>
<dbReference type="InterPro" id="IPR037523">
    <property type="entry name" value="VOC_core"/>
</dbReference>
<dbReference type="RefSeq" id="WP_175202057.1">
    <property type="nucleotide sequence ID" value="NZ_CADILH010000001.1"/>
</dbReference>
<proteinExistence type="predicted"/>
<feature type="domain" description="VOC" evidence="1">
    <location>
        <begin position="15"/>
        <end position="124"/>
    </location>
</feature>
<keyword evidence="3" id="KW-1185">Reference proteome</keyword>
<dbReference type="InterPro" id="IPR050383">
    <property type="entry name" value="GlyoxalaseI/FosfomycinResist"/>
</dbReference>
<dbReference type="SUPFAM" id="SSF54593">
    <property type="entry name" value="Glyoxalase/Bleomycin resistance protein/Dihydroxybiphenyl dioxygenase"/>
    <property type="match status" value="2"/>
</dbReference>
<dbReference type="EMBL" id="CADILH010000001">
    <property type="protein sequence ID" value="CAB3929340.1"/>
    <property type="molecule type" value="Genomic_DNA"/>
</dbReference>